<evidence type="ECO:0000313" key="7">
    <source>
        <dbReference type="Proteomes" id="UP000175989"/>
    </source>
</evidence>
<feature type="region of interest" description="Disordered" evidence="3">
    <location>
        <begin position="300"/>
        <end position="320"/>
    </location>
</feature>
<dbReference type="Pfam" id="PF05426">
    <property type="entry name" value="Alginate_lyase"/>
    <property type="match status" value="1"/>
</dbReference>
<sequence length="320" mass="34254">MKIVYLVYTVSALAVASSSYATTCQPAPAAVIDIDANSYYNDANHSVIDPARRAKNIASTEPVEQFLSGVARNASRYQASGKPADAACALNWLEGWAGQQAMLGKMSSEQAYFVRKWTLGGLALSYARVQPAATSAQKKSIEAWLSTLADATLTHADTRKGKRNNHYYWEGLAVTVVGAVTGDQRFLKWGHGVFDNAMAQVAPDGALPAEMARGAKALHYHAFAAAPLTMMASILDLQSPTLDRLVKFTLAAARDPSAMQQATGFRQEEVGDMPFAVIYARHMGQPAAAPAKFQARLGGDLTLPNPLEHLPSSNKATGQP</sequence>
<proteinExistence type="predicted"/>
<feature type="signal peptide" evidence="4">
    <location>
        <begin position="1"/>
        <end position="21"/>
    </location>
</feature>
<protein>
    <submittedName>
        <fullName evidence="6">Alginate lyase</fullName>
        <ecNumber evidence="6">4.2.2.3</ecNumber>
    </submittedName>
</protein>
<dbReference type="InterPro" id="IPR008397">
    <property type="entry name" value="Alginate_lyase_dom"/>
</dbReference>
<organism evidence="6 7">
    <name type="scientific">Duganella phyllosphaerae</name>
    <dbReference type="NCBI Taxonomy" id="762836"/>
    <lineage>
        <taxon>Bacteria</taxon>
        <taxon>Pseudomonadati</taxon>
        <taxon>Pseudomonadota</taxon>
        <taxon>Betaproteobacteria</taxon>
        <taxon>Burkholderiales</taxon>
        <taxon>Oxalobacteraceae</taxon>
        <taxon>Telluria group</taxon>
        <taxon>Duganella</taxon>
    </lineage>
</organism>
<accession>A0A1E7WGC4</accession>
<dbReference type="Proteomes" id="UP000175989">
    <property type="component" value="Unassembled WGS sequence"/>
</dbReference>
<dbReference type="OrthoDB" id="6972889at2"/>
<keyword evidence="1 4" id="KW-0732">Signal</keyword>
<dbReference type="Gene3D" id="1.50.10.100">
    <property type="entry name" value="Chondroitin AC/alginate lyase"/>
    <property type="match status" value="1"/>
</dbReference>
<dbReference type="PATRIC" id="fig|762836.4.peg.3683"/>
<dbReference type="GO" id="GO:0045135">
    <property type="term" value="F:poly(beta-D-mannuronate) lyase activity"/>
    <property type="evidence" value="ECO:0007669"/>
    <property type="project" value="UniProtKB-EC"/>
</dbReference>
<reference evidence="7" key="1">
    <citation type="journal article" date="2016" name="Front. Microbiol.">
        <title>Molecular Keys to the Janthinobacterium and Duganella spp. Interaction with the Plant Pathogen Fusarium graminearum.</title>
        <authorList>
            <person name="Haack F.S."/>
            <person name="Poehlein A."/>
            <person name="Kroger C."/>
            <person name="Voigt C.A."/>
            <person name="Piepenbring M."/>
            <person name="Bode H.B."/>
            <person name="Daniel R."/>
            <person name="Schafer W."/>
            <person name="Streit W.R."/>
        </authorList>
    </citation>
    <scope>NUCLEOTIDE SEQUENCE [LARGE SCALE GENOMIC DNA]</scope>
    <source>
        <strain evidence="7">T54</strain>
    </source>
</reference>
<feature type="domain" description="Alginate lyase" evidence="5">
    <location>
        <begin position="34"/>
        <end position="257"/>
    </location>
</feature>
<feature type="chain" id="PRO_5009206975" evidence="4">
    <location>
        <begin position="22"/>
        <end position="320"/>
    </location>
</feature>
<keyword evidence="2 6" id="KW-0456">Lyase</keyword>
<dbReference type="InterPro" id="IPR008929">
    <property type="entry name" value="Chondroitin_lyas"/>
</dbReference>
<dbReference type="RefSeq" id="WP_070249749.1">
    <property type="nucleotide sequence ID" value="NZ_LROM01000097.1"/>
</dbReference>
<evidence type="ECO:0000256" key="3">
    <source>
        <dbReference type="SAM" id="MobiDB-lite"/>
    </source>
</evidence>
<dbReference type="GO" id="GO:0042597">
    <property type="term" value="C:periplasmic space"/>
    <property type="evidence" value="ECO:0007669"/>
    <property type="project" value="InterPro"/>
</dbReference>
<evidence type="ECO:0000259" key="5">
    <source>
        <dbReference type="Pfam" id="PF05426"/>
    </source>
</evidence>
<comment type="caution">
    <text evidence="6">The sequence shown here is derived from an EMBL/GenBank/DDBJ whole genome shotgun (WGS) entry which is preliminary data.</text>
</comment>
<keyword evidence="7" id="KW-1185">Reference proteome</keyword>
<dbReference type="SUPFAM" id="SSF48230">
    <property type="entry name" value="Chondroitin AC/alginate lyase"/>
    <property type="match status" value="1"/>
</dbReference>
<gene>
    <name evidence="6" type="primary">algL</name>
    <name evidence="6" type="ORF">DUPY_35760</name>
</gene>
<evidence type="ECO:0000256" key="1">
    <source>
        <dbReference type="ARBA" id="ARBA00022729"/>
    </source>
</evidence>
<evidence type="ECO:0000256" key="4">
    <source>
        <dbReference type="SAM" id="SignalP"/>
    </source>
</evidence>
<dbReference type="EC" id="4.2.2.3" evidence="6"/>
<dbReference type="EMBL" id="LROM01000097">
    <property type="protein sequence ID" value="OEZ97534.1"/>
    <property type="molecule type" value="Genomic_DNA"/>
</dbReference>
<name>A0A1E7WGC4_9BURK</name>
<feature type="compositionally biased region" description="Polar residues" evidence="3">
    <location>
        <begin position="311"/>
        <end position="320"/>
    </location>
</feature>
<evidence type="ECO:0000313" key="6">
    <source>
        <dbReference type="EMBL" id="OEZ97534.1"/>
    </source>
</evidence>
<dbReference type="AlphaFoldDB" id="A0A1E7WGC4"/>
<evidence type="ECO:0000256" key="2">
    <source>
        <dbReference type="ARBA" id="ARBA00023239"/>
    </source>
</evidence>